<proteinExistence type="predicted"/>
<accession>A0A0A8Z6V1</accession>
<organism evidence="1">
    <name type="scientific">Arundo donax</name>
    <name type="common">Giant reed</name>
    <name type="synonym">Donax arundinaceus</name>
    <dbReference type="NCBI Taxonomy" id="35708"/>
    <lineage>
        <taxon>Eukaryota</taxon>
        <taxon>Viridiplantae</taxon>
        <taxon>Streptophyta</taxon>
        <taxon>Embryophyta</taxon>
        <taxon>Tracheophyta</taxon>
        <taxon>Spermatophyta</taxon>
        <taxon>Magnoliopsida</taxon>
        <taxon>Liliopsida</taxon>
        <taxon>Poales</taxon>
        <taxon>Poaceae</taxon>
        <taxon>PACMAD clade</taxon>
        <taxon>Arundinoideae</taxon>
        <taxon>Arundineae</taxon>
        <taxon>Arundo</taxon>
    </lineage>
</organism>
<reference evidence="1" key="1">
    <citation type="submission" date="2014-09" db="EMBL/GenBank/DDBJ databases">
        <authorList>
            <person name="Magalhaes I.L.F."/>
            <person name="Oliveira U."/>
            <person name="Santos F.R."/>
            <person name="Vidigal T.H.D.A."/>
            <person name="Brescovit A.D."/>
            <person name="Santos A.J."/>
        </authorList>
    </citation>
    <scope>NUCLEOTIDE SEQUENCE</scope>
    <source>
        <tissue evidence="1">Shoot tissue taken approximately 20 cm above the soil surface</tissue>
    </source>
</reference>
<sequence>MIPKGWHNYCLPALLLEKNKNEPVDTNIGLWALIAYDLSPKGSICCPRYISHDPVKVLS</sequence>
<evidence type="ECO:0000313" key="1">
    <source>
        <dbReference type="EMBL" id="JAD34531.1"/>
    </source>
</evidence>
<reference evidence="1" key="2">
    <citation type="journal article" date="2015" name="Data Brief">
        <title>Shoot transcriptome of the giant reed, Arundo donax.</title>
        <authorList>
            <person name="Barrero R.A."/>
            <person name="Guerrero F.D."/>
            <person name="Moolhuijzen P."/>
            <person name="Goolsby J.A."/>
            <person name="Tidwell J."/>
            <person name="Bellgard S.E."/>
            <person name="Bellgard M.I."/>
        </authorList>
    </citation>
    <scope>NUCLEOTIDE SEQUENCE</scope>
    <source>
        <tissue evidence="1">Shoot tissue taken approximately 20 cm above the soil surface</tissue>
    </source>
</reference>
<protein>
    <submittedName>
        <fullName evidence="1">Uncharacterized protein</fullName>
    </submittedName>
</protein>
<name>A0A0A8Z6V1_ARUDO</name>
<dbReference type="AlphaFoldDB" id="A0A0A8Z6V1"/>
<dbReference type="EMBL" id="GBRH01263364">
    <property type="protein sequence ID" value="JAD34531.1"/>
    <property type="molecule type" value="Transcribed_RNA"/>
</dbReference>